<sequence length="54" mass="6419">MDASTFFATRLTEQRFREFDREVTLRSRIAEHLAARRAERATTRRERRSHALAA</sequence>
<proteinExistence type="predicted"/>
<accession>A0ABN2PQQ8</accession>
<dbReference type="Proteomes" id="UP001501343">
    <property type="component" value="Unassembled WGS sequence"/>
</dbReference>
<reference evidence="1 2" key="1">
    <citation type="journal article" date="2019" name="Int. J. Syst. Evol. Microbiol.">
        <title>The Global Catalogue of Microorganisms (GCM) 10K type strain sequencing project: providing services to taxonomists for standard genome sequencing and annotation.</title>
        <authorList>
            <consortium name="The Broad Institute Genomics Platform"/>
            <consortium name="The Broad Institute Genome Sequencing Center for Infectious Disease"/>
            <person name="Wu L."/>
            <person name="Ma J."/>
        </authorList>
    </citation>
    <scope>NUCLEOTIDE SEQUENCE [LARGE SCALE GENOMIC DNA]</scope>
    <source>
        <strain evidence="1 2">JCM 14900</strain>
    </source>
</reference>
<evidence type="ECO:0000313" key="1">
    <source>
        <dbReference type="EMBL" id="GAA1928011.1"/>
    </source>
</evidence>
<dbReference type="RefSeq" id="WP_248148869.1">
    <property type="nucleotide sequence ID" value="NZ_BAAAOF010000004.1"/>
</dbReference>
<name>A0ABN2PQQ8_9MICO</name>
<gene>
    <name evidence="1" type="ORF">GCM10009775_20030</name>
</gene>
<organism evidence="1 2">
    <name type="scientific">Microbacterium aoyamense</name>
    <dbReference type="NCBI Taxonomy" id="344166"/>
    <lineage>
        <taxon>Bacteria</taxon>
        <taxon>Bacillati</taxon>
        <taxon>Actinomycetota</taxon>
        <taxon>Actinomycetes</taxon>
        <taxon>Micrococcales</taxon>
        <taxon>Microbacteriaceae</taxon>
        <taxon>Microbacterium</taxon>
    </lineage>
</organism>
<comment type="caution">
    <text evidence="1">The sequence shown here is derived from an EMBL/GenBank/DDBJ whole genome shotgun (WGS) entry which is preliminary data.</text>
</comment>
<protein>
    <submittedName>
        <fullName evidence="1">Uncharacterized protein</fullName>
    </submittedName>
</protein>
<dbReference type="EMBL" id="BAAAOF010000004">
    <property type="protein sequence ID" value="GAA1928011.1"/>
    <property type="molecule type" value="Genomic_DNA"/>
</dbReference>
<keyword evidence="2" id="KW-1185">Reference proteome</keyword>
<evidence type="ECO:0000313" key="2">
    <source>
        <dbReference type="Proteomes" id="UP001501343"/>
    </source>
</evidence>